<name>A0ABP8TDA9_9ACTN</name>
<dbReference type="InterPro" id="IPR009351">
    <property type="entry name" value="AlkZ-like"/>
</dbReference>
<dbReference type="GO" id="GO:0003677">
    <property type="term" value="F:DNA binding"/>
    <property type="evidence" value="ECO:0007669"/>
    <property type="project" value="UniProtKB-KW"/>
</dbReference>
<dbReference type="RefSeq" id="WP_345348793.1">
    <property type="nucleotide sequence ID" value="NZ_BAABHJ010000002.1"/>
</dbReference>
<accession>A0ABP8TDA9</accession>
<evidence type="ECO:0000313" key="3">
    <source>
        <dbReference type="Proteomes" id="UP001500212"/>
    </source>
</evidence>
<reference evidence="3" key="1">
    <citation type="journal article" date="2019" name="Int. J. Syst. Evol. Microbiol.">
        <title>The Global Catalogue of Microorganisms (GCM) 10K type strain sequencing project: providing services to taxonomists for standard genome sequencing and annotation.</title>
        <authorList>
            <consortium name="The Broad Institute Genomics Platform"/>
            <consortium name="The Broad Institute Genome Sequencing Center for Infectious Disease"/>
            <person name="Wu L."/>
            <person name="Ma J."/>
        </authorList>
    </citation>
    <scope>NUCLEOTIDE SEQUENCE [LARGE SCALE GENOMIC DNA]</scope>
    <source>
        <strain evidence="3">JCM 17938</strain>
    </source>
</reference>
<dbReference type="PANTHER" id="PTHR38479">
    <property type="entry name" value="LMO0824 PROTEIN"/>
    <property type="match status" value="1"/>
</dbReference>
<gene>
    <name evidence="2" type="ORF">GCM10023195_09510</name>
</gene>
<organism evidence="2 3">
    <name type="scientific">Actinoallomurus liliacearum</name>
    <dbReference type="NCBI Taxonomy" id="1080073"/>
    <lineage>
        <taxon>Bacteria</taxon>
        <taxon>Bacillati</taxon>
        <taxon>Actinomycetota</taxon>
        <taxon>Actinomycetes</taxon>
        <taxon>Streptosporangiales</taxon>
        <taxon>Thermomonosporaceae</taxon>
        <taxon>Actinoallomurus</taxon>
    </lineage>
</organism>
<evidence type="ECO:0000256" key="1">
    <source>
        <dbReference type="SAM" id="MobiDB-lite"/>
    </source>
</evidence>
<keyword evidence="2" id="KW-0238">DNA-binding</keyword>
<dbReference type="PANTHER" id="PTHR38479:SF2">
    <property type="entry name" value="WINGED HELIX DNA-BINDING DOMAIN-CONTAINING PROTEIN"/>
    <property type="match status" value="1"/>
</dbReference>
<feature type="region of interest" description="Disordered" evidence="1">
    <location>
        <begin position="263"/>
        <end position="282"/>
    </location>
</feature>
<comment type="caution">
    <text evidence="2">The sequence shown here is derived from an EMBL/GenBank/DDBJ whole genome shotgun (WGS) entry which is preliminary data.</text>
</comment>
<evidence type="ECO:0000313" key="2">
    <source>
        <dbReference type="EMBL" id="GAA4602967.1"/>
    </source>
</evidence>
<sequence length="383" mass="41902">MEMLRSPGPAPSPTAEAGDVLGRRALNRALLARQLLLARQALPAVRAVERLVAMQAQAPLAPYVGLWTRLAGFRTDELADGINGRDLVRSTLIRGTIHLVSAADCLELRPLVQPLLDRALRTGYGRHLAELDLEEVAALGRTLVEERPRTFADLGATLGDALPDRDPGALTAVVRTRVPLVQLPPRGVWGRGGQAVHTSAEAWLGRSLSSDPSPEDLVLRYLAAYGPASVKDLQTWSGLTRQRQVIDRLRPRLLSFRDENGTELLDLPDAPRPDPETPAPPRFLPEYDNLLRSHADRTRVLSDDHRGRLATPNDSPRPTFLIDGFVHGTWRITGERDRAVLTVEPYAPLSARDRTALLEEGARLLTFAADGADHDVRIGDSSG</sequence>
<protein>
    <submittedName>
        <fullName evidence="2">Winged helix DNA-binding domain-containing protein</fullName>
    </submittedName>
</protein>
<dbReference type="Pfam" id="PF06224">
    <property type="entry name" value="AlkZ-like"/>
    <property type="match status" value="1"/>
</dbReference>
<proteinExistence type="predicted"/>
<dbReference type="EMBL" id="BAABHJ010000002">
    <property type="protein sequence ID" value="GAA4602967.1"/>
    <property type="molecule type" value="Genomic_DNA"/>
</dbReference>
<dbReference type="Proteomes" id="UP001500212">
    <property type="component" value="Unassembled WGS sequence"/>
</dbReference>
<keyword evidence="3" id="KW-1185">Reference proteome</keyword>